<comment type="caution">
    <text evidence="11">The sequence shown here is derived from an EMBL/GenBank/DDBJ whole genome shotgun (WGS) entry which is preliminary data.</text>
</comment>
<dbReference type="SUPFAM" id="SSF51445">
    <property type="entry name" value="(Trans)glycosidases"/>
    <property type="match status" value="1"/>
</dbReference>
<dbReference type="AlphaFoldDB" id="A0A835UNZ4"/>
<evidence type="ECO:0000256" key="7">
    <source>
        <dbReference type="ARBA" id="ARBA00023180"/>
    </source>
</evidence>
<keyword evidence="5" id="KW-0378">Hydrolase</keyword>
<evidence type="ECO:0000256" key="5">
    <source>
        <dbReference type="ARBA" id="ARBA00022801"/>
    </source>
</evidence>
<dbReference type="EMBL" id="JADCNL010000008">
    <property type="protein sequence ID" value="KAG0470289.1"/>
    <property type="molecule type" value="Genomic_DNA"/>
</dbReference>
<dbReference type="GO" id="GO:0009505">
    <property type="term" value="C:plant-type cell wall"/>
    <property type="evidence" value="ECO:0007669"/>
    <property type="project" value="TreeGrafter"/>
</dbReference>
<evidence type="ECO:0000256" key="4">
    <source>
        <dbReference type="ARBA" id="ARBA00022729"/>
    </source>
</evidence>
<comment type="subcellular location">
    <subcellularLocation>
        <location evidence="9">Lysosome membrane</location>
        <topology evidence="9">Peripheral membrane protein</topology>
    </subcellularLocation>
    <subcellularLocation>
        <location evidence="1">Secreted</location>
    </subcellularLocation>
</comment>
<dbReference type="PANTHER" id="PTHR14363">
    <property type="entry name" value="HEPARANASE-RELATED"/>
    <property type="match status" value="1"/>
</dbReference>
<keyword evidence="12" id="KW-1185">Reference proteome</keyword>
<comment type="similarity">
    <text evidence="2">Belongs to the glycosyl hydrolase 79 family.</text>
</comment>
<reference evidence="11 12" key="1">
    <citation type="journal article" date="2020" name="Nat. Food">
        <title>A phased Vanilla planifolia genome enables genetic improvement of flavour and production.</title>
        <authorList>
            <person name="Hasing T."/>
            <person name="Tang H."/>
            <person name="Brym M."/>
            <person name="Khazi F."/>
            <person name="Huang T."/>
            <person name="Chambers A.H."/>
        </authorList>
    </citation>
    <scope>NUCLEOTIDE SEQUENCE [LARGE SCALE GENOMIC DNA]</scope>
    <source>
        <tissue evidence="11">Leaf</tissue>
    </source>
</reference>
<proteinExistence type="inferred from homology"/>
<dbReference type="FunFam" id="3.20.20.80:FF:000023">
    <property type="entry name" value="heparanase-like protein 3"/>
    <property type="match status" value="1"/>
</dbReference>
<evidence type="ECO:0008006" key="13">
    <source>
        <dbReference type="Google" id="ProtNLM"/>
    </source>
</evidence>
<dbReference type="Gene3D" id="3.20.20.80">
    <property type="entry name" value="Glycosidases"/>
    <property type="match status" value="1"/>
</dbReference>
<dbReference type="Proteomes" id="UP000636800">
    <property type="component" value="Unassembled WGS sequence"/>
</dbReference>
<dbReference type="InterPro" id="IPR005199">
    <property type="entry name" value="Glyco_hydro_79"/>
</dbReference>
<evidence type="ECO:0000313" key="11">
    <source>
        <dbReference type="EMBL" id="KAG0470289.1"/>
    </source>
</evidence>
<dbReference type="InterPro" id="IPR017853">
    <property type="entry name" value="GH"/>
</dbReference>
<evidence type="ECO:0000313" key="12">
    <source>
        <dbReference type="Proteomes" id="UP000636800"/>
    </source>
</evidence>
<evidence type="ECO:0000256" key="10">
    <source>
        <dbReference type="ARBA" id="ARBA00055929"/>
    </source>
</evidence>
<evidence type="ECO:0000256" key="9">
    <source>
        <dbReference type="ARBA" id="ARBA00023765"/>
    </source>
</evidence>
<keyword evidence="8" id="KW-0458">Lysosome</keyword>
<evidence type="ECO:0000256" key="3">
    <source>
        <dbReference type="ARBA" id="ARBA00022525"/>
    </source>
</evidence>
<name>A0A835UNZ4_VANPL</name>
<accession>A0A835UNZ4</accession>
<protein>
    <recommendedName>
        <fullName evidence="13">Heparanase-like protein 3</fullName>
    </recommendedName>
</protein>
<evidence type="ECO:0000256" key="1">
    <source>
        <dbReference type="ARBA" id="ARBA00004613"/>
    </source>
</evidence>
<keyword evidence="6" id="KW-0472">Membrane</keyword>
<dbReference type="GO" id="GO:0005765">
    <property type="term" value="C:lysosomal membrane"/>
    <property type="evidence" value="ECO:0007669"/>
    <property type="project" value="UniProtKB-SubCell"/>
</dbReference>
<keyword evidence="4" id="KW-0732">Signal</keyword>
<dbReference type="OrthoDB" id="417037at2759"/>
<gene>
    <name evidence="11" type="ORF">HPP92_016989</name>
</gene>
<sequence length="500" mass="54644">MAGASEVTLGTTVVDTDVVISETDGHFICATLDWSSAGSCRCGSCTWDHASILNLNLSRQVLLNAVKEFSPLKLRLGGSLEDMVTYQTDPNKVCKPFVANASAYFGYSDGCLSFARWDELHEFFNKTGAVVVFGLNALNGRITLADGSLGGPWNHTNAESLIRYTAKKGYTMLGWEFGNELSGEGVGTRIHAAQYAEDVIKLKSLVDQIYQDLPHEPLLIAPAGFYEENWYAEFIDLTKSSSSVNVISHHLYSLGSGKDEHLVRNILDPFYLDDVSWTLSNLSALIKRTGTSAVAWVGEAGGAYGGGRHLVTDSFVSSFWYLDQLALSSKYGTKTYCRQSLIGECYGLLDTNTFKPNPDYYSALLWHKLMGPKVISVNFNGTNKIRAYAHCAKHSKGITLLLLNLDQTIGAQVEVSSKATNSSNSGHLMESTREDYHLTAADGNLYSQTVLLNGEALLLNFFDEIPALKPIKVDSSQPINVAPLSIVFVHMPSFHAPACL</sequence>
<keyword evidence="7" id="KW-0325">Glycoprotein</keyword>
<evidence type="ECO:0000256" key="8">
    <source>
        <dbReference type="ARBA" id="ARBA00023228"/>
    </source>
</evidence>
<keyword evidence="3" id="KW-0964">Secreted</keyword>
<organism evidence="11 12">
    <name type="scientific">Vanilla planifolia</name>
    <name type="common">Vanilla</name>
    <dbReference type="NCBI Taxonomy" id="51239"/>
    <lineage>
        <taxon>Eukaryota</taxon>
        <taxon>Viridiplantae</taxon>
        <taxon>Streptophyta</taxon>
        <taxon>Embryophyta</taxon>
        <taxon>Tracheophyta</taxon>
        <taxon>Spermatophyta</taxon>
        <taxon>Magnoliopsida</taxon>
        <taxon>Liliopsida</taxon>
        <taxon>Asparagales</taxon>
        <taxon>Orchidaceae</taxon>
        <taxon>Vanilloideae</taxon>
        <taxon>Vanilleae</taxon>
        <taxon>Vanilla</taxon>
    </lineage>
</organism>
<dbReference type="GO" id="GO:0005576">
    <property type="term" value="C:extracellular region"/>
    <property type="evidence" value="ECO:0007669"/>
    <property type="project" value="UniProtKB-SubCell"/>
</dbReference>
<evidence type="ECO:0000256" key="6">
    <source>
        <dbReference type="ARBA" id="ARBA00023136"/>
    </source>
</evidence>
<dbReference type="Pfam" id="PF03662">
    <property type="entry name" value="Glyco_hydro_79n"/>
    <property type="match status" value="1"/>
</dbReference>
<dbReference type="PANTHER" id="PTHR14363:SF17">
    <property type="entry name" value="HEPARANASE-LIKE PROTEIN 3"/>
    <property type="match status" value="1"/>
</dbReference>
<dbReference type="GO" id="GO:0004566">
    <property type="term" value="F:beta-glucuronidase activity"/>
    <property type="evidence" value="ECO:0007669"/>
    <property type="project" value="TreeGrafter"/>
</dbReference>
<evidence type="ECO:0000256" key="2">
    <source>
        <dbReference type="ARBA" id="ARBA00009800"/>
    </source>
</evidence>
<comment type="function">
    <text evidence="10">Endoglycosidase which is a cell surface and extracellular matrix-degrading enzyme. Cleaves heparan sulfate proteoglycans (HSPGs) into heparan sulfate side chains and core proteoglycans.</text>
</comment>